<dbReference type="PANTHER" id="PTHR43464:SF19">
    <property type="entry name" value="UBIQUINONE BIOSYNTHESIS O-METHYLTRANSFERASE, MITOCHONDRIAL"/>
    <property type="match status" value="1"/>
</dbReference>
<dbReference type="GO" id="GO:0032259">
    <property type="term" value="P:methylation"/>
    <property type="evidence" value="ECO:0007669"/>
    <property type="project" value="UniProtKB-KW"/>
</dbReference>
<name>A0A9X3TQA9_9BACL</name>
<feature type="domain" description="Methyltransferase" evidence="4">
    <location>
        <begin position="45"/>
        <end position="138"/>
    </location>
</feature>
<keyword evidence="3" id="KW-0949">S-adenosyl-L-methionine</keyword>
<dbReference type="GO" id="GO:0008168">
    <property type="term" value="F:methyltransferase activity"/>
    <property type="evidence" value="ECO:0007669"/>
    <property type="project" value="UniProtKB-KW"/>
</dbReference>
<proteinExistence type="predicted"/>
<dbReference type="InterPro" id="IPR029063">
    <property type="entry name" value="SAM-dependent_MTases_sf"/>
</dbReference>
<accession>A0A9X3TQA9</accession>
<dbReference type="Gene3D" id="3.40.50.150">
    <property type="entry name" value="Vaccinia Virus protein VP39"/>
    <property type="match status" value="1"/>
</dbReference>
<dbReference type="SUPFAM" id="SSF53335">
    <property type="entry name" value="S-adenosyl-L-methionine-dependent methyltransferases"/>
    <property type="match status" value="1"/>
</dbReference>
<dbReference type="Gene3D" id="2.20.25.110">
    <property type="entry name" value="S-adenosyl-L-methionine-dependent methyltransferases"/>
    <property type="match status" value="1"/>
</dbReference>
<evidence type="ECO:0000256" key="1">
    <source>
        <dbReference type="ARBA" id="ARBA00022603"/>
    </source>
</evidence>
<gene>
    <name evidence="5" type="ORF">O3V59_09140</name>
</gene>
<organism evidence="5 6">
    <name type="scientific">Brevibacillus thermoruber</name>
    <dbReference type="NCBI Taxonomy" id="33942"/>
    <lineage>
        <taxon>Bacteria</taxon>
        <taxon>Bacillati</taxon>
        <taxon>Bacillota</taxon>
        <taxon>Bacilli</taxon>
        <taxon>Bacillales</taxon>
        <taxon>Paenibacillaceae</taxon>
        <taxon>Brevibacillus</taxon>
    </lineage>
</organism>
<protein>
    <submittedName>
        <fullName evidence="5">Methyltransferase domain-containing protein</fullName>
    </submittedName>
</protein>
<evidence type="ECO:0000313" key="5">
    <source>
        <dbReference type="EMBL" id="MDA5108525.1"/>
    </source>
</evidence>
<evidence type="ECO:0000313" key="6">
    <source>
        <dbReference type="Proteomes" id="UP001151071"/>
    </source>
</evidence>
<dbReference type="InterPro" id="IPR041698">
    <property type="entry name" value="Methyltransf_25"/>
</dbReference>
<evidence type="ECO:0000256" key="2">
    <source>
        <dbReference type="ARBA" id="ARBA00022679"/>
    </source>
</evidence>
<dbReference type="AlphaFoldDB" id="A0A9X3TQA9"/>
<keyword evidence="6" id="KW-1185">Reference proteome</keyword>
<dbReference type="Pfam" id="PF13649">
    <property type="entry name" value="Methyltransf_25"/>
    <property type="match status" value="1"/>
</dbReference>
<keyword evidence="1 5" id="KW-0489">Methyltransferase</keyword>
<sequence length="249" mass="29120">MAEEWFERSFREDYVLVYQHRDDASADEEIANLLKRLPIKRTGRVLDLCCGSGRHSRALARRGYDVVGVDLSSVLLQLAEEQNSFPNLCFYRYDMRHIPFREEFDIVVNLFTSFGYFASDEENAQVVQNMAAALKPGGEVVIDYLNPAYVKAHLVPRSTKEVAGLFIEEERWIEDGFVKKRIVVNDAEQPEPRVYLEQVRLFSVEEMTAMLRRAGFERIETYGDYEFRPYEAETSPRMIFYARKRQAER</sequence>
<reference evidence="5" key="1">
    <citation type="submission" date="2022-12" db="EMBL/GenBank/DDBJ databases">
        <title>Draft genome sequence of the thermophilic strain Brevibacillus thermoruber HT42, isolated from Los Humeros, Puebla, Mexico, with biotechnological potential.</title>
        <authorList>
            <person name="Lara Sanchez J."/>
            <person name="Solis Palacios R."/>
            <person name="Bustos Baena A.S."/>
            <person name="Ruz Baez A.E."/>
            <person name="Espinosa Luna G."/>
            <person name="Oliart Ros R.M."/>
        </authorList>
    </citation>
    <scope>NUCLEOTIDE SEQUENCE</scope>
    <source>
        <strain evidence="5">HT42</strain>
    </source>
</reference>
<dbReference type="PANTHER" id="PTHR43464">
    <property type="entry name" value="METHYLTRANSFERASE"/>
    <property type="match status" value="1"/>
</dbReference>
<evidence type="ECO:0000259" key="4">
    <source>
        <dbReference type="Pfam" id="PF13649"/>
    </source>
</evidence>
<evidence type="ECO:0000256" key="3">
    <source>
        <dbReference type="ARBA" id="ARBA00022691"/>
    </source>
</evidence>
<comment type="caution">
    <text evidence="5">The sequence shown here is derived from an EMBL/GenBank/DDBJ whole genome shotgun (WGS) entry which is preliminary data.</text>
</comment>
<dbReference type="CDD" id="cd02440">
    <property type="entry name" value="AdoMet_MTases"/>
    <property type="match status" value="1"/>
</dbReference>
<dbReference type="RefSeq" id="WP_271139983.1">
    <property type="nucleotide sequence ID" value="NZ_JAPYYP010000008.1"/>
</dbReference>
<keyword evidence="2" id="KW-0808">Transferase</keyword>
<dbReference type="EMBL" id="JAPYYP010000008">
    <property type="protein sequence ID" value="MDA5108525.1"/>
    <property type="molecule type" value="Genomic_DNA"/>
</dbReference>
<dbReference type="Proteomes" id="UP001151071">
    <property type="component" value="Unassembled WGS sequence"/>
</dbReference>